<accession>A0A0C9XQ03</accession>
<proteinExistence type="predicted"/>
<dbReference type="Proteomes" id="UP000054477">
    <property type="component" value="Unassembled WGS sequence"/>
</dbReference>
<gene>
    <name evidence="3" type="ORF">K443DRAFT_218243</name>
</gene>
<keyword evidence="2" id="KW-0472">Membrane</keyword>
<reference evidence="4" key="2">
    <citation type="submission" date="2015-01" db="EMBL/GenBank/DDBJ databases">
        <title>Evolutionary Origins and Diversification of the Mycorrhizal Mutualists.</title>
        <authorList>
            <consortium name="DOE Joint Genome Institute"/>
            <consortium name="Mycorrhizal Genomics Consortium"/>
            <person name="Kohler A."/>
            <person name="Kuo A."/>
            <person name="Nagy L.G."/>
            <person name="Floudas D."/>
            <person name="Copeland A."/>
            <person name="Barry K.W."/>
            <person name="Cichocki N."/>
            <person name="Veneault-Fourrey C."/>
            <person name="LaButti K."/>
            <person name="Lindquist E.A."/>
            <person name="Lipzen A."/>
            <person name="Lundell T."/>
            <person name="Morin E."/>
            <person name="Murat C."/>
            <person name="Riley R."/>
            <person name="Ohm R."/>
            <person name="Sun H."/>
            <person name="Tunlid A."/>
            <person name="Henrissat B."/>
            <person name="Grigoriev I.V."/>
            <person name="Hibbett D.S."/>
            <person name="Martin F."/>
        </authorList>
    </citation>
    <scope>NUCLEOTIDE SEQUENCE [LARGE SCALE GENOMIC DNA]</scope>
    <source>
        <strain evidence="4">LaAM-08-1</strain>
    </source>
</reference>
<reference evidence="3 4" key="1">
    <citation type="submission" date="2014-04" db="EMBL/GenBank/DDBJ databases">
        <authorList>
            <consortium name="DOE Joint Genome Institute"/>
            <person name="Kuo A."/>
            <person name="Kohler A."/>
            <person name="Nagy L.G."/>
            <person name="Floudas D."/>
            <person name="Copeland A."/>
            <person name="Barry K.W."/>
            <person name="Cichocki N."/>
            <person name="Veneault-Fourrey C."/>
            <person name="LaButti K."/>
            <person name="Lindquist E.A."/>
            <person name="Lipzen A."/>
            <person name="Lundell T."/>
            <person name="Morin E."/>
            <person name="Murat C."/>
            <person name="Sun H."/>
            <person name="Tunlid A."/>
            <person name="Henrissat B."/>
            <person name="Grigoriev I.V."/>
            <person name="Hibbett D.S."/>
            <person name="Martin F."/>
            <person name="Nordberg H.P."/>
            <person name="Cantor M.N."/>
            <person name="Hua S.X."/>
        </authorList>
    </citation>
    <scope>NUCLEOTIDE SEQUENCE [LARGE SCALE GENOMIC DNA]</scope>
    <source>
        <strain evidence="3 4">LaAM-08-1</strain>
    </source>
</reference>
<keyword evidence="2" id="KW-0812">Transmembrane</keyword>
<evidence type="ECO:0000313" key="3">
    <source>
        <dbReference type="EMBL" id="KIK07176.1"/>
    </source>
</evidence>
<feature type="region of interest" description="Disordered" evidence="1">
    <location>
        <begin position="37"/>
        <end position="62"/>
    </location>
</feature>
<dbReference type="EMBL" id="KN838549">
    <property type="protein sequence ID" value="KIK07176.1"/>
    <property type="molecule type" value="Genomic_DNA"/>
</dbReference>
<keyword evidence="2" id="KW-1133">Transmembrane helix</keyword>
<organism evidence="3 4">
    <name type="scientific">Laccaria amethystina LaAM-08-1</name>
    <dbReference type="NCBI Taxonomy" id="1095629"/>
    <lineage>
        <taxon>Eukaryota</taxon>
        <taxon>Fungi</taxon>
        <taxon>Dikarya</taxon>
        <taxon>Basidiomycota</taxon>
        <taxon>Agaricomycotina</taxon>
        <taxon>Agaricomycetes</taxon>
        <taxon>Agaricomycetidae</taxon>
        <taxon>Agaricales</taxon>
        <taxon>Agaricineae</taxon>
        <taxon>Hydnangiaceae</taxon>
        <taxon>Laccaria</taxon>
    </lineage>
</organism>
<feature type="transmembrane region" description="Helical" evidence="2">
    <location>
        <begin position="174"/>
        <end position="197"/>
    </location>
</feature>
<dbReference type="AlphaFoldDB" id="A0A0C9XQ03"/>
<dbReference type="HOGENOM" id="CLU_1372403_0_0_1"/>
<name>A0A0C9XQ03_9AGAR</name>
<protein>
    <submittedName>
        <fullName evidence="3">Uncharacterized protein</fullName>
    </submittedName>
</protein>
<evidence type="ECO:0000256" key="2">
    <source>
        <dbReference type="SAM" id="Phobius"/>
    </source>
</evidence>
<evidence type="ECO:0000313" key="4">
    <source>
        <dbReference type="Proteomes" id="UP000054477"/>
    </source>
</evidence>
<sequence>MFLQKDEAPFPLSLTPTHISRGLATMSLTLGALQRKENQHSTMTIGPLSPTHPPPILPSPKTFHSSIEKLRTNASLYPHHEEAEGPSANCTDADSNTEYPFNIMDATWMTAGETDRFLPRSMSKGEHLSLEWGGCRRPAVRGRVLSTRWTHSPEFYDCESHLGYYNRKLFHRRLLAGTYFGIFFLTIVGICLIFQGLTQ</sequence>
<evidence type="ECO:0000256" key="1">
    <source>
        <dbReference type="SAM" id="MobiDB-lite"/>
    </source>
</evidence>
<keyword evidence="4" id="KW-1185">Reference proteome</keyword>